<dbReference type="Pfam" id="PF13778">
    <property type="entry name" value="DUF4174"/>
    <property type="match status" value="1"/>
</dbReference>
<dbReference type="InterPro" id="IPR025232">
    <property type="entry name" value="DUF4174"/>
</dbReference>
<evidence type="ECO:0000313" key="3">
    <source>
        <dbReference type="EMBL" id="WWR47983.1"/>
    </source>
</evidence>
<dbReference type="Proteomes" id="UP001364156">
    <property type="component" value="Chromosome"/>
</dbReference>
<gene>
    <name evidence="3" type="ORF">RZ517_07390</name>
</gene>
<proteinExistence type="predicted"/>
<organism evidence="3 4">
    <name type="scientific">Roseovarius phycicola</name>
    <dbReference type="NCBI Taxonomy" id="3080976"/>
    <lineage>
        <taxon>Bacteria</taxon>
        <taxon>Pseudomonadati</taxon>
        <taxon>Pseudomonadota</taxon>
        <taxon>Alphaproteobacteria</taxon>
        <taxon>Rhodobacterales</taxon>
        <taxon>Roseobacteraceae</taxon>
        <taxon>Roseovarius</taxon>
    </lineage>
</organism>
<evidence type="ECO:0000259" key="2">
    <source>
        <dbReference type="Pfam" id="PF13778"/>
    </source>
</evidence>
<dbReference type="EMBL" id="CP146069">
    <property type="protein sequence ID" value="WWR47983.1"/>
    <property type="molecule type" value="Genomic_DNA"/>
</dbReference>
<keyword evidence="1" id="KW-0732">Signal</keyword>
<keyword evidence="4" id="KW-1185">Reference proteome</keyword>
<reference evidence="3 4" key="1">
    <citation type="submission" date="2023-10" db="EMBL/GenBank/DDBJ databases">
        <title>Roseovarius strain S88 nov., isolated from a marine algae.</title>
        <authorList>
            <person name="Lee M.W."/>
            <person name="Lee J.K."/>
            <person name="Kim J.M."/>
            <person name="Choi D.G."/>
            <person name="Baek J.H."/>
            <person name="Bayburt H."/>
            <person name="Jung J.J."/>
            <person name="Han D.M."/>
            <person name="Jeon C.O."/>
        </authorList>
    </citation>
    <scope>NUCLEOTIDE SEQUENCE [LARGE SCALE GENOMIC DNA]</scope>
    <source>
        <strain evidence="3 4">S88</strain>
    </source>
</reference>
<sequence length="203" mass="22672">MVVEPGLCALNSHHFVLRILTGGLKLKFSRPVTHSVVAFFFTAPIFLVTGDPMLRAITTSFLILAAGTLSADEAADTSKTTPSEIIFPGDSVDLSEFVWKNRPLVVFADSPEDPRFIQQMAFLNQGLDDLRERDVIVLTDPNKDSGSALREKLHPRGFMLALIGKDGRIFLRKPLPWDVREITRAIDKMPTRQQEIRDRRGGS</sequence>
<protein>
    <submittedName>
        <fullName evidence="3">DUF4174 domain-containing protein</fullName>
    </submittedName>
</protein>
<name>A0ABZ2HL24_9RHOB</name>
<accession>A0ABZ2HL24</accession>
<evidence type="ECO:0000313" key="4">
    <source>
        <dbReference type="Proteomes" id="UP001364156"/>
    </source>
</evidence>
<feature type="domain" description="DUF4174" evidence="2">
    <location>
        <begin position="94"/>
        <end position="195"/>
    </location>
</feature>
<evidence type="ECO:0000256" key="1">
    <source>
        <dbReference type="ARBA" id="ARBA00022729"/>
    </source>
</evidence>